<evidence type="ECO:0000256" key="2">
    <source>
        <dbReference type="ARBA" id="ARBA00022840"/>
    </source>
</evidence>
<evidence type="ECO:0000256" key="1">
    <source>
        <dbReference type="ARBA" id="ARBA00022741"/>
    </source>
</evidence>
<dbReference type="InterPro" id="IPR003593">
    <property type="entry name" value="AAA+_ATPase"/>
</dbReference>
<reference evidence="4 5" key="1">
    <citation type="submission" date="2023-08" db="EMBL/GenBank/DDBJ databases">
        <title>Helicovermis profunda gen. nov., sp. nov., a novel mesophilic, fermentative bacterium within the Bacillota from a deep-sea hydrothermal vent chimney.</title>
        <authorList>
            <person name="Miyazaki U."/>
            <person name="Mizutani D."/>
            <person name="Hashimoto Y."/>
            <person name="Tame A."/>
            <person name="Sawayama S."/>
            <person name="Miyazaki J."/>
            <person name="Takai K."/>
            <person name="Nakagawa S."/>
        </authorList>
    </citation>
    <scope>NUCLEOTIDE SEQUENCE [LARGE SCALE GENOMIC DNA]</scope>
    <source>
        <strain evidence="4 5">S502</strain>
    </source>
</reference>
<dbReference type="RefSeq" id="WP_338536760.1">
    <property type="nucleotide sequence ID" value="NZ_AP028654.1"/>
</dbReference>
<dbReference type="GO" id="GO:0016887">
    <property type="term" value="F:ATP hydrolysis activity"/>
    <property type="evidence" value="ECO:0007669"/>
    <property type="project" value="InterPro"/>
</dbReference>
<accession>A0AAU9E1L1</accession>
<dbReference type="Gene3D" id="3.40.50.300">
    <property type="entry name" value="P-loop containing nucleotide triphosphate hydrolases"/>
    <property type="match status" value="1"/>
</dbReference>
<keyword evidence="2 4" id="KW-0067">ATP-binding</keyword>
<proteinExistence type="predicted"/>
<evidence type="ECO:0000313" key="5">
    <source>
        <dbReference type="Proteomes" id="UP001321786"/>
    </source>
</evidence>
<dbReference type="Proteomes" id="UP001321786">
    <property type="component" value="Chromosome"/>
</dbReference>
<protein>
    <submittedName>
        <fullName evidence="4">ABC transporter ATP-binding protein</fullName>
    </submittedName>
</protein>
<dbReference type="PROSITE" id="PS50893">
    <property type="entry name" value="ABC_TRANSPORTER_2"/>
    <property type="match status" value="1"/>
</dbReference>
<dbReference type="EMBL" id="AP028654">
    <property type="protein sequence ID" value="BEP28441.1"/>
    <property type="molecule type" value="Genomic_DNA"/>
</dbReference>
<dbReference type="SMART" id="SM00382">
    <property type="entry name" value="AAA"/>
    <property type="match status" value="1"/>
</dbReference>
<name>A0AAU9E1L1_9FIRM</name>
<dbReference type="InterPro" id="IPR017871">
    <property type="entry name" value="ABC_transporter-like_CS"/>
</dbReference>
<dbReference type="PROSITE" id="PS00211">
    <property type="entry name" value="ABC_TRANSPORTER_1"/>
    <property type="match status" value="1"/>
</dbReference>
<organism evidence="4 5">
    <name type="scientific">Helicovermis profundi</name>
    <dbReference type="NCBI Taxonomy" id="3065157"/>
    <lineage>
        <taxon>Bacteria</taxon>
        <taxon>Bacillati</taxon>
        <taxon>Bacillota</taxon>
        <taxon>Clostridia</taxon>
        <taxon>Helicovermis</taxon>
    </lineage>
</organism>
<dbReference type="Pfam" id="PF00005">
    <property type="entry name" value="ABC_tran"/>
    <property type="match status" value="1"/>
</dbReference>
<dbReference type="CDD" id="cd03230">
    <property type="entry name" value="ABC_DR_subfamily_A"/>
    <property type="match status" value="1"/>
</dbReference>
<keyword evidence="5" id="KW-1185">Reference proteome</keyword>
<dbReference type="PANTHER" id="PTHR43038:SF3">
    <property type="entry name" value="ABC TRANSPORTER G FAMILY MEMBER 20 ISOFORM X1"/>
    <property type="match status" value="1"/>
</dbReference>
<dbReference type="AlphaFoldDB" id="A0AAU9E1L1"/>
<sequence>MTNIIEIKNLNKTFGKLTAVNGLNLSIPKGSIYGILGPNGAGKSTTIRMICGVLTPTSGEGTIDGISIYDESEKIKSKIGYMSQKFSLYQDLTVLENIRFFASLYGIKGKKRDERIKQLISMAGLNGREHQITKNLSGGWKQRLALGCALVHKPEILILDEPTAGVDPVARRVFWELIFMLSKQGITVLVTTHYMDEAESCDYVSFIFNGSVIAKGTPKELIESKKVETLEDVFIGYVEEITGEKVKSSFEEIKFLSNNENESKSGSENNEI</sequence>
<gene>
    <name evidence="4" type="ORF">HLPR_07720</name>
</gene>
<evidence type="ECO:0000259" key="3">
    <source>
        <dbReference type="PROSITE" id="PS50893"/>
    </source>
</evidence>
<feature type="domain" description="ABC transporter" evidence="3">
    <location>
        <begin position="5"/>
        <end position="234"/>
    </location>
</feature>
<dbReference type="KEGG" id="hprf:HLPR_07720"/>
<dbReference type="InterPro" id="IPR027417">
    <property type="entry name" value="P-loop_NTPase"/>
</dbReference>
<dbReference type="PANTHER" id="PTHR43038">
    <property type="entry name" value="ATP-BINDING CASSETTE, SUB-FAMILY H, MEMBER 1"/>
    <property type="match status" value="1"/>
</dbReference>
<dbReference type="InterPro" id="IPR003439">
    <property type="entry name" value="ABC_transporter-like_ATP-bd"/>
</dbReference>
<keyword evidence="1" id="KW-0547">Nucleotide-binding</keyword>
<dbReference type="GO" id="GO:0005524">
    <property type="term" value="F:ATP binding"/>
    <property type="evidence" value="ECO:0007669"/>
    <property type="project" value="UniProtKB-KW"/>
</dbReference>
<dbReference type="SUPFAM" id="SSF52540">
    <property type="entry name" value="P-loop containing nucleoside triphosphate hydrolases"/>
    <property type="match status" value="1"/>
</dbReference>
<evidence type="ECO:0000313" key="4">
    <source>
        <dbReference type="EMBL" id="BEP28441.1"/>
    </source>
</evidence>